<dbReference type="EMBL" id="FWXI01000006">
    <property type="protein sequence ID" value="SMC64206.1"/>
    <property type="molecule type" value="Genomic_DNA"/>
</dbReference>
<proteinExistence type="predicted"/>
<accession>A0A1W2AU39</accession>
<gene>
    <name evidence="1" type="ORF">SAMN04488500_106120</name>
</gene>
<evidence type="ECO:0000313" key="1">
    <source>
        <dbReference type="EMBL" id="SMC64206.1"/>
    </source>
</evidence>
<dbReference type="AlphaFoldDB" id="A0A1W2AU39"/>
<dbReference type="STRING" id="112901.SAMN04488500_106120"/>
<organism evidence="1 2">
    <name type="scientific">Sporomusa malonica</name>
    <dbReference type="NCBI Taxonomy" id="112901"/>
    <lineage>
        <taxon>Bacteria</taxon>
        <taxon>Bacillati</taxon>
        <taxon>Bacillota</taxon>
        <taxon>Negativicutes</taxon>
        <taxon>Selenomonadales</taxon>
        <taxon>Sporomusaceae</taxon>
        <taxon>Sporomusa</taxon>
    </lineage>
</organism>
<protein>
    <submittedName>
        <fullName evidence="1">Uncharacterized protein</fullName>
    </submittedName>
</protein>
<dbReference type="RefSeq" id="WP_084575335.1">
    <property type="nucleotide sequence ID" value="NZ_CP155572.1"/>
</dbReference>
<keyword evidence="2" id="KW-1185">Reference proteome</keyword>
<dbReference type="Proteomes" id="UP000192738">
    <property type="component" value="Unassembled WGS sequence"/>
</dbReference>
<sequence>MKVEQVSCVLSMVTNQLVDMGALHISANDERAVKVQFRDKEFKDIPGDIVVSRRQCEQYPYQLSKFIMGVEFFCITSEVPNETID</sequence>
<evidence type="ECO:0000313" key="2">
    <source>
        <dbReference type="Proteomes" id="UP000192738"/>
    </source>
</evidence>
<reference evidence="1 2" key="1">
    <citation type="submission" date="2017-04" db="EMBL/GenBank/DDBJ databases">
        <authorList>
            <person name="Afonso C.L."/>
            <person name="Miller P.J."/>
            <person name="Scott M.A."/>
            <person name="Spackman E."/>
            <person name="Goraichik I."/>
            <person name="Dimitrov K.M."/>
            <person name="Suarez D.L."/>
            <person name="Swayne D.E."/>
        </authorList>
    </citation>
    <scope>NUCLEOTIDE SEQUENCE [LARGE SCALE GENOMIC DNA]</scope>
    <source>
        <strain evidence="1 2">DSM 5090</strain>
    </source>
</reference>
<name>A0A1W2AU39_9FIRM</name>